<evidence type="ECO:0000256" key="1">
    <source>
        <dbReference type="ARBA" id="ARBA00022801"/>
    </source>
</evidence>
<evidence type="ECO:0000313" key="4">
    <source>
        <dbReference type="EMBL" id="PKZ29105.1"/>
    </source>
</evidence>
<dbReference type="InterPro" id="IPR036461">
    <property type="entry name" value="Urease_betasu_sf"/>
</dbReference>
<dbReference type="HAMAP" id="MF_01954">
    <property type="entry name" value="Urease_beta"/>
    <property type="match status" value="1"/>
</dbReference>
<evidence type="ECO:0000256" key="2">
    <source>
        <dbReference type="ARBA" id="ARBA00047778"/>
    </source>
</evidence>
<dbReference type="Pfam" id="PF00699">
    <property type="entry name" value="Urease_beta"/>
    <property type="match status" value="1"/>
</dbReference>
<dbReference type="NCBIfam" id="TIGR00192">
    <property type="entry name" value="urease_beta"/>
    <property type="match status" value="1"/>
</dbReference>
<accession>A0A2I1N9R9</accession>
<dbReference type="Proteomes" id="UP000234639">
    <property type="component" value="Unassembled WGS sequence"/>
</dbReference>
<dbReference type="CDD" id="cd00407">
    <property type="entry name" value="Urease_beta"/>
    <property type="match status" value="1"/>
</dbReference>
<dbReference type="PANTHER" id="PTHR33569">
    <property type="entry name" value="UREASE"/>
    <property type="match status" value="1"/>
</dbReference>
<dbReference type="EC" id="3.5.1.5" evidence="3"/>
<dbReference type="InterPro" id="IPR002019">
    <property type="entry name" value="Urease_beta-like"/>
</dbReference>
<dbReference type="NCBIfam" id="NF009682">
    <property type="entry name" value="PRK13203.1"/>
    <property type="match status" value="1"/>
</dbReference>
<organism evidence="4 5">
    <name type="scientific">Campylobacter ureolyticus</name>
    <dbReference type="NCBI Taxonomy" id="827"/>
    <lineage>
        <taxon>Bacteria</taxon>
        <taxon>Pseudomonadati</taxon>
        <taxon>Campylobacterota</taxon>
        <taxon>Epsilonproteobacteria</taxon>
        <taxon>Campylobacterales</taxon>
        <taxon>Campylobacteraceae</taxon>
        <taxon>Campylobacter</taxon>
    </lineage>
</organism>
<dbReference type="InterPro" id="IPR050069">
    <property type="entry name" value="Urease_subunit"/>
</dbReference>
<dbReference type="GO" id="GO:0035550">
    <property type="term" value="C:urease complex"/>
    <property type="evidence" value="ECO:0007669"/>
    <property type="project" value="InterPro"/>
</dbReference>
<protein>
    <recommendedName>
        <fullName evidence="3">Urease subunit beta</fullName>
        <ecNumber evidence="3">3.5.1.5</ecNumber>
    </recommendedName>
    <alternativeName>
        <fullName evidence="3">Urea amidohydrolase subunit beta</fullName>
    </alternativeName>
</protein>
<comment type="subcellular location">
    <subcellularLocation>
        <location evidence="3">Cytoplasm</location>
    </subcellularLocation>
</comment>
<dbReference type="UniPathway" id="UPA00258">
    <property type="reaction ID" value="UER00370"/>
</dbReference>
<comment type="pathway">
    <text evidence="3">Nitrogen metabolism; urea degradation; CO(2) and NH(3) from urea (urease route): step 1/1.</text>
</comment>
<dbReference type="Gene3D" id="2.10.150.10">
    <property type="entry name" value="Urease, beta subunit"/>
    <property type="match status" value="1"/>
</dbReference>
<keyword evidence="3" id="KW-0963">Cytoplasm</keyword>
<dbReference type="SUPFAM" id="SSF51278">
    <property type="entry name" value="Urease, beta-subunit"/>
    <property type="match status" value="1"/>
</dbReference>
<comment type="subunit">
    <text evidence="3">Heterotrimer of UreA (gamma), UreB (beta) and UreC (alpha) subunits. Three heterotrimers associate to form the active enzyme.</text>
</comment>
<dbReference type="EMBL" id="PKHU01000004">
    <property type="protein sequence ID" value="PKZ29105.1"/>
    <property type="molecule type" value="Genomic_DNA"/>
</dbReference>
<dbReference type="AlphaFoldDB" id="A0A2I1N9R9"/>
<keyword evidence="1 3" id="KW-0378">Hydrolase</keyword>
<dbReference type="GO" id="GO:0043419">
    <property type="term" value="P:urea catabolic process"/>
    <property type="evidence" value="ECO:0007669"/>
    <property type="project" value="UniProtKB-UniRule"/>
</dbReference>
<sequence length="104" mass="11647">MKIGEYIFADGNITCNEGKNAITLVVKNTGDRAIQVGSHYHFFEVNEYLEFDREKSFGKRLDIASGTAVRFEPGVEKEVSLIDIGGKREVYGLNNLVDGFLDKK</sequence>
<reference evidence="4 5" key="1">
    <citation type="submission" date="2017-12" db="EMBL/GenBank/DDBJ databases">
        <title>Phylogenetic diversity of female urinary microbiome.</title>
        <authorList>
            <person name="Thomas-White K."/>
            <person name="Wolfe A.J."/>
        </authorList>
    </citation>
    <scope>NUCLEOTIDE SEQUENCE [LARGE SCALE GENOMIC DNA]</scope>
    <source>
        <strain evidence="4 5">UMB0112</strain>
    </source>
</reference>
<proteinExistence type="inferred from homology"/>
<evidence type="ECO:0000313" key="5">
    <source>
        <dbReference type="Proteomes" id="UP000234639"/>
    </source>
</evidence>
<dbReference type="GO" id="GO:0009039">
    <property type="term" value="F:urease activity"/>
    <property type="evidence" value="ECO:0007669"/>
    <property type="project" value="UniProtKB-UniRule"/>
</dbReference>
<name>A0A2I1N9R9_9BACT</name>
<gene>
    <name evidence="3 4" type="primary">ureB</name>
    <name evidence="4" type="ORF">CYJ41_04515</name>
</gene>
<dbReference type="FunFam" id="2.10.150.10:FF:000001">
    <property type="entry name" value="Urease subunit beta"/>
    <property type="match status" value="1"/>
</dbReference>
<dbReference type="PANTHER" id="PTHR33569:SF1">
    <property type="entry name" value="UREASE"/>
    <property type="match status" value="1"/>
</dbReference>
<comment type="catalytic activity">
    <reaction evidence="2 3">
        <text>urea + 2 H2O + H(+) = hydrogencarbonate + 2 NH4(+)</text>
        <dbReference type="Rhea" id="RHEA:20557"/>
        <dbReference type="ChEBI" id="CHEBI:15377"/>
        <dbReference type="ChEBI" id="CHEBI:15378"/>
        <dbReference type="ChEBI" id="CHEBI:16199"/>
        <dbReference type="ChEBI" id="CHEBI:17544"/>
        <dbReference type="ChEBI" id="CHEBI:28938"/>
        <dbReference type="EC" id="3.5.1.5"/>
    </reaction>
</comment>
<comment type="caution">
    <text evidence="4">The sequence shown here is derived from an EMBL/GenBank/DDBJ whole genome shotgun (WGS) entry which is preliminary data.</text>
</comment>
<comment type="similarity">
    <text evidence="3">Belongs to the urease beta subunit family.</text>
</comment>
<evidence type="ECO:0000256" key="3">
    <source>
        <dbReference type="HAMAP-Rule" id="MF_01954"/>
    </source>
</evidence>